<keyword evidence="1" id="KW-0472">Membrane</keyword>
<feature type="transmembrane region" description="Helical" evidence="1">
    <location>
        <begin position="63"/>
        <end position="87"/>
    </location>
</feature>
<feature type="transmembrane region" description="Helical" evidence="1">
    <location>
        <begin position="225"/>
        <end position="245"/>
    </location>
</feature>
<dbReference type="Proteomes" id="UP001328107">
    <property type="component" value="Unassembled WGS sequence"/>
</dbReference>
<dbReference type="EMBL" id="BTRK01000005">
    <property type="protein sequence ID" value="GMR52112.1"/>
    <property type="molecule type" value="Genomic_DNA"/>
</dbReference>
<feature type="non-terminal residue" evidence="2">
    <location>
        <position position="1"/>
    </location>
</feature>
<protein>
    <submittedName>
        <fullName evidence="2">Uncharacterized protein</fullName>
    </submittedName>
</protein>
<gene>
    <name evidence="2" type="ORF">PMAYCL1PPCAC_22307</name>
</gene>
<feature type="transmembrane region" description="Helical" evidence="1">
    <location>
        <begin position="107"/>
        <end position="134"/>
    </location>
</feature>
<keyword evidence="1" id="KW-0812">Transmembrane</keyword>
<organism evidence="2 3">
    <name type="scientific">Pristionchus mayeri</name>
    <dbReference type="NCBI Taxonomy" id="1317129"/>
    <lineage>
        <taxon>Eukaryota</taxon>
        <taxon>Metazoa</taxon>
        <taxon>Ecdysozoa</taxon>
        <taxon>Nematoda</taxon>
        <taxon>Chromadorea</taxon>
        <taxon>Rhabditida</taxon>
        <taxon>Rhabditina</taxon>
        <taxon>Diplogasteromorpha</taxon>
        <taxon>Diplogasteroidea</taxon>
        <taxon>Neodiplogasteridae</taxon>
        <taxon>Pristionchus</taxon>
    </lineage>
</organism>
<evidence type="ECO:0000313" key="2">
    <source>
        <dbReference type="EMBL" id="GMR52112.1"/>
    </source>
</evidence>
<keyword evidence="1" id="KW-1133">Transmembrane helix</keyword>
<evidence type="ECO:0000256" key="1">
    <source>
        <dbReference type="SAM" id="Phobius"/>
    </source>
</evidence>
<feature type="transmembrane region" description="Helical" evidence="1">
    <location>
        <begin position="189"/>
        <end position="213"/>
    </location>
</feature>
<accession>A0AAN5CX18</accession>
<feature type="transmembrane region" description="Helical" evidence="1">
    <location>
        <begin position="32"/>
        <end position="51"/>
    </location>
</feature>
<name>A0AAN5CX18_9BILA</name>
<reference evidence="3" key="1">
    <citation type="submission" date="2022-10" db="EMBL/GenBank/DDBJ databases">
        <title>Genome assembly of Pristionchus species.</title>
        <authorList>
            <person name="Yoshida K."/>
            <person name="Sommer R.J."/>
        </authorList>
    </citation>
    <scope>NUCLEOTIDE SEQUENCE [LARGE SCALE GENOMIC DNA]</scope>
    <source>
        <strain evidence="3">RS5460</strain>
    </source>
</reference>
<comment type="caution">
    <text evidence="2">The sequence shown here is derived from an EMBL/GenBank/DDBJ whole genome shotgun (WGS) entry which is preliminary data.</text>
</comment>
<dbReference type="AlphaFoldDB" id="A0AAN5CX18"/>
<evidence type="ECO:0000313" key="3">
    <source>
        <dbReference type="Proteomes" id="UP001328107"/>
    </source>
</evidence>
<proteinExistence type="predicted"/>
<keyword evidence="3" id="KW-1185">Reference proteome</keyword>
<feature type="transmembrane region" description="Helical" evidence="1">
    <location>
        <begin position="146"/>
        <end position="169"/>
    </location>
</feature>
<sequence>LLHNRRIIIVAGDQAEWRLANDPDGITLHHRANIIASCISYLAFGLILYSCKKRRIFSHRFSDVLLILSFAFLSDLAKTRLHIYFYFSEGDYIWHFEYYRLPTTVGASTIGMWVIYSQLLIAYIQAVVALYRFVVRYRPKPISTSYIYYGIGIAFALHIWFFFDTFLIGTPTDLGYFKMPVYCSRAYTLSVPALISKAATTYILAIVPIVSLITACKKSKAKDDGVTSFVFIPSFIMAALVYLFLFDEYLPDYAGFLQPLNHCAYTLNDFRFPLMCILAVTMVKDIRDAFVKCASDLVGKLFGHKEAFESITNESYIE</sequence>